<dbReference type="InterPro" id="IPR018781">
    <property type="entry name" value="TPRA1/CAND2/CAND8"/>
</dbReference>
<dbReference type="Bgee" id="ENSGGOG00000010008">
    <property type="expression patterns" value="Expressed in cerebellum and 5 other cell types or tissues"/>
</dbReference>
<evidence type="ECO:0000313" key="9">
    <source>
        <dbReference type="Proteomes" id="UP000001519"/>
    </source>
</evidence>
<accession>A0A2I2ZVD5</accession>
<evidence type="ECO:0000256" key="7">
    <source>
        <dbReference type="SAM" id="Phobius"/>
    </source>
</evidence>
<evidence type="ECO:0000256" key="4">
    <source>
        <dbReference type="ARBA" id="ARBA00022989"/>
    </source>
</evidence>
<evidence type="ECO:0000256" key="1">
    <source>
        <dbReference type="ARBA" id="ARBA00004141"/>
    </source>
</evidence>
<dbReference type="AlphaFoldDB" id="A0A2I2ZVD5"/>
<dbReference type="GeneTree" id="ENSGT00390000016807"/>
<dbReference type="Ensembl" id="ENSGGOT00000045935.1">
    <property type="protein sequence ID" value="ENSGGOP00000051006.1"/>
    <property type="gene ID" value="ENSGGOG00000010008.3"/>
</dbReference>
<name>A0A2I2ZVD5_GORGO</name>
<keyword evidence="3 7" id="KW-0812">Transmembrane</keyword>
<dbReference type="PANTHER" id="PTHR15876">
    <property type="entry name" value="TRANSMEMBRANE PROTEIN ADIPOCYTE-ASSOCIATED 1"/>
    <property type="match status" value="1"/>
</dbReference>
<reference evidence="8" key="4">
    <citation type="submission" date="2025-09" db="UniProtKB">
        <authorList>
            <consortium name="Ensembl"/>
        </authorList>
    </citation>
    <scope>IDENTIFICATION</scope>
</reference>
<feature type="transmembrane region" description="Helical" evidence="7">
    <location>
        <begin position="45"/>
        <end position="65"/>
    </location>
</feature>
<feature type="transmembrane region" description="Helical" evidence="7">
    <location>
        <begin position="77"/>
        <end position="100"/>
    </location>
</feature>
<dbReference type="EMBL" id="CABD030023953">
    <property type="status" value="NOT_ANNOTATED_CDS"/>
    <property type="molecule type" value="Genomic_DNA"/>
</dbReference>
<gene>
    <name evidence="8" type="primary">TPRA1</name>
</gene>
<evidence type="ECO:0000313" key="8">
    <source>
        <dbReference type="Ensembl" id="ENSGGOP00000051006.1"/>
    </source>
</evidence>
<dbReference type="Proteomes" id="UP000001519">
    <property type="component" value="Chromosome 3"/>
</dbReference>
<keyword evidence="4 7" id="KW-1133">Transmembrane helix</keyword>
<comment type="similarity">
    <text evidence="2">Belongs to the UPF0359 family.</text>
</comment>
<keyword evidence="9" id="KW-1185">Reference proteome</keyword>
<protein>
    <recommendedName>
        <fullName evidence="6">Integral membrane protein GPR175</fullName>
    </recommendedName>
</protein>
<dbReference type="Pfam" id="PF10160">
    <property type="entry name" value="Tmemb_40"/>
    <property type="match status" value="1"/>
</dbReference>
<reference evidence="9" key="1">
    <citation type="submission" date="2011-05" db="EMBL/GenBank/DDBJ databases">
        <title>Insights into the evolution of the great apes provided by the gorilla genome.</title>
        <authorList>
            <person name="Scally A."/>
        </authorList>
    </citation>
    <scope>NUCLEOTIDE SEQUENCE [LARGE SCALE GENOMIC DNA]</scope>
</reference>
<reference evidence="8 9" key="2">
    <citation type="journal article" date="2012" name="Nature">
        <title>Insights into hominid evolution from the gorilla genome sequence.</title>
        <authorList>
            <person name="Scally A."/>
            <person name="Dutheil J.Y."/>
            <person name="Hillier L.W."/>
            <person name="Jordan G.E."/>
            <person name="Goodhead I."/>
            <person name="Herrero J."/>
            <person name="Hobolth A."/>
            <person name="Lappalainen T."/>
            <person name="Mailund T."/>
            <person name="Marques-Bonet T."/>
            <person name="McCarthy S."/>
            <person name="Montgomery S.H."/>
            <person name="Schwalie P.C."/>
            <person name="Tang Y.A."/>
            <person name="Ward M.C."/>
            <person name="Xue Y."/>
            <person name="Yngvadottir B."/>
            <person name="Alkan C."/>
            <person name="Andersen L.N."/>
            <person name="Ayub Q."/>
            <person name="Ball E.V."/>
            <person name="Beal K."/>
            <person name="Bradley B.J."/>
            <person name="Chen Y."/>
            <person name="Clee C.M."/>
            <person name="Fitzgerald S."/>
            <person name="Graves T.A."/>
            <person name="Gu Y."/>
            <person name="Heath P."/>
            <person name="Heger A."/>
            <person name="Karakoc E."/>
            <person name="Kolb-Kokocinski A."/>
            <person name="Laird G.K."/>
            <person name="Lunter G."/>
            <person name="Meader S."/>
            <person name="Mort M."/>
            <person name="Mullikin J.C."/>
            <person name="Munch K."/>
            <person name="O'Connor T.D."/>
            <person name="Phillips A.D."/>
            <person name="Prado-Martinez J."/>
            <person name="Rogers A.S."/>
            <person name="Sajjadian S."/>
            <person name="Schmidt D."/>
            <person name="Shaw K."/>
            <person name="Simpson J.T."/>
            <person name="Stenson P.D."/>
            <person name="Turner D.J."/>
            <person name="Vigilant L."/>
            <person name="Vilella A.J."/>
            <person name="Whitener W."/>
            <person name="Zhu B."/>
            <person name="Cooper D.N."/>
            <person name="de Jong P."/>
            <person name="Dermitzakis E.T."/>
            <person name="Eichler E.E."/>
            <person name="Flicek P."/>
            <person name="Goldman N."/>
            <person name="Mundy N.I."/>
            <person name="Ning Z."/>
            <person name="Odom D.T."/>
            <person name="Ponting C.P."/>
            <person name="Quail M.A."/>
            <person name="Ryder O.A."/>
            <person name="Searle S.M."/>
            <person name="Warren W.C."/>
            <person name="Wilson R.K."/>
            <person name="Schierup M.H."/>
            <person name="Rogers J."/>
            <person name="Tyler-Smith C."/>
            <person name="Durbin R."/>
        </authorList>
    </citation>
    <scope>NUCLEOTIDE SEQUENCE [LARGE SCALE GENOMIC DNA]</scope>
</reference>
<dbReference type="EMBL" id="CABD030023952">
    <property type="status" value="NOT_ANNOTATED_CDS"/>
    <property type="molecule type" value="Genomic_DNA"/>
</dbReference>
<keyword evidence="5 7" id="KW-0472">Membrane</keyword>
<sequence length="293" mass="32036">MDTLEEATWANGSTALPPPLAPNISVPHRCLLLLYEDIGTSRVRYWDLLLLIPNVLFLIFLLWKLPSARAKIRITSSPIFITFYILVFVVALVGIARAVVSMTVSTSNAATVADKILWEITRFFLLAIELSVIILGLAFGHLESKSSIKRVLAITTVLSLAYSVTQGTLEILYPDAHLSAEDFNIYGHGGRQFWLVSSCFFFLLCRCHNLPVLQLLRSAHLRGFPPGLLRLGAQDPLLLQMPSGRDRGARCTPTPALCCGPAGGPGGCRGCWGLSCQLLEHAVRLCRRGGLPG</sequence>
<evidence type="ECO:0000256" key="5">
    <source>
        <dbReference type="ARBA" id="ARBA00023136"/>
    </source>
</evidence>
<reference evidence="8" key="3">
    <citation type="submission" date="2025-08" db="UniProtKB">
        <authorList>
            <consortium name="Ensembl"/>
        </authorList>
    </citation>
    <scope>IDENTIFICATION</scope>
</reference>
<proteinExistence type="inferred from homology"/>
<dbReference type="GO" id="GO:0016020">
    <property type="term" value="C:membrane"/>
    <property type="evidence" value="ECO:0007669"/>
    <property type="project" value="UniProtKB-SubCell"/>
</dbReference>
<organism evidence="8 9">
    <name type="scientific">Gorilla gorilla gorilla</name>
    <name type="common">Western lowland gorilla</name>
    <dbReference type="NCBI Taxonomy" id="9595"/>
    <lineage>
        <taxon>Eukaryota</taxon>
        <taxon>Metazoa</taxon>
        <taxon>Chordata</taxon>
        <taxon>Craniata</taxon>
        <taxon>Vertebrata</taxon>
        <taxon>Euteleostomi</taxon>
        <taxon>Mammalia</taxon>
        <taxon>Eutheria</taxon>
        <taxon>Euarchontoglires</taxon>
        <taxon>Primates</taxon>
        <taxon>Haplorrhini</taxon>
        <taxon>Catarrhini</taxon>
        <taxon>Hominidae</taxon>
        <taxon>Gorilla</taxon>
    </lineage>
</organism>
<dbReference type="PANTHER" id="PTHR15876:SF8">
    <property type="entry name" value="TRANSMEMBRANE PROTEIN ADIPOCYTE-ASSOCIATED 1"/>
    <property type="match status" value="1"/>
</dbReference>
<feature type="transmembrane region" description="Helical" evidence="7">
    <location>
        <begin position="120"/>
        <end position="139"/>
    </location>
</feature>
<evidence type="ECO:0000256" key="3">
    <source>
        <dbReference type="ARBA" id="ARBA00022692"/>
    </source>
</evidence>
<evidence type="ECO:0000256" key="6">
    <source>
        <dbReference type="ARBA" id="ARBA00029849"/>
    </source>
</evidence>
<evidence type="ECO:0000256" key="2">
    <source>
        <dbReference type="ARBA" id="ARBA00010125"/>
    </source>
</evidence>
<comment type="subcellular location">
    <subcellularLocation>
        <location evidence="1">Membrane</location>
        <topology evidence="1">Multi-pass membrane protein</topology>
    </subcellularLocation>
</comment>